<dbReference type="GO" id="GO:0015074">
    <property type="term" value="P:DNA integration"/>
    <property type="evidence" value="ECO:0007669"/>
    <property type="project" value="InterPro"/>
</dbReference>
<organism evidence="3 4">
    <name type="scientific">Desulfoluna butyratoxydans</name>
    <dbReference type="NCBI Taxonomy" id="231438"/>
    <lineage>
        <taxon>Bacteria</taxon>
        <taxon>Pseudomonadati</taxon>
        <taxon>Thermodesulfobacteriota</taxon>
        <taxon>Desulfobacteria</taxon>
        <taxon>Desulfobacterales</taxon>
        <taxon>Desulfolunaceae</taxon>
        <taxon>Desulfoluna</taxon>
    </lineage>
</organism>
<keyword evidence="4" id="KW-1185">Reference proteome</keyword>
<dbReference type="InterPro" id="IPR001584">
    <property type="entry name" value="Integrase_cat-core"/>
</dbReference>
<dbReference type="InterPro" id="IPR050900">
    <property type="entry name" value="Transposase_IS3/IS150/IS904"/>
</dbReference>
<evidence type="ECO:0000259" key="2">
    <source>
        <dbReference type="PROSITE" id="PS50994"/>
    </source>
</evidence>
<dbReference type="InterPro" id="IPR037050">
    <property type="entry name" value="DUF1254_sf"/>
</dbReference>
<evidence type="ECO:0000313" key="3">
    <source>
        <dbReference type="EMBL" id="VFQ44999.1"/>
    </source>
</evidence>
<reference evidence="3 4" key="1">
    <citation type="submission" date="2019-03" db="EMBL/GenBank/DDBJ databases">
        <authorList>
            <person name="Nijsse B."/>
        </authorList>
    </citation>
    <scope>NUCLEOTIDE SEQUENCE [LARGE SCALE GENOMIC DNA]</scope>
    <source>
        <strain evidence="3">Desulfoluna butyratoxydans MSL71</strain>
    </source>
</reference>
<dbReference type="PANTHER" id="PTHR46889">
    <property type="entry name" value="TRANSPOSASE INSF FOR INSERTION SEQUENCE IS3B-RELATED"/>
    <property type="match status" value="1"/>
</dbReference>
<dbReference type="InterPro" id="IPR036397">
    <property type="entry name" value="RNaseH_sf"/>
</dbReference>
<protein>
    <submittedName>
        <fullName evidence="3">Integrase catalytic core</fullName>
    </submittedName>
</protein>
<feature type="domain" description="Integrase catalytic" evidence="2">
    <location>
        <begin position="196"/>
        <end position="368"/>
    </location>
</feature>
<dbReference type="GO" id="GO:0003676">
    <property type="term" value="F:nucleic acid binding"/>
    <property type="evidence" value="ECO:0007669"/>
    <property type="project" value="InterPro"/>
</dbReference>
<dbReference type="EMBL" id="CAADHO010000004">
    <property type="protein sequence ID" value="VFQ44999.1"/>
    <property type="molecule type" value="Genomic_DNA"/>
</dbReference>
<accession>A0A4U8YP66</accession>
<dbReference type="Gene3D" id="3.30.420.10">
    <property type="entry name" value="Ribonuclease H-like superfamily/Ribonuclease H"/>
    <property type="match status" value="1"/>
</dbReference>
<dbReference type="SUPFAM" id="SSF160935">
    <property type="entry name" value="VPA0735-like"/>
    <property type="match status" value="1"/>
</dbReference>
<dbReference type="NCBIfam" id="NF033516">
    <property type="entry name" value="transpos_IS3"/>
    <property type="match status" value="1"/>
</dbReference>
<evidence type="ECO:0000256" key="1">
    <source>
        <dbReference type="SAM" id="SignalP"/>
    </source>
</evidence>
<dbReference type="PANTHER" id="PTHR46889:SF4">
    <property type="entry name" value="TRANSPOSASE INSO FOR INSERTION SEQUENCE ELEMENT IS911B-RELATED"/>
    <property type="match status" value="1"/>
</dbReference>
<dbReference type="PROSITE" id="PS50994">
    <property type="entry name" value="INTEGRASE"/>
    <property type="match status" value="1"/>
</dbReference>
<dbReference type="SUPFAM" id="SSF53098">
    <property type="entry name" value="Ribonuclease H-like"/>
    <property type="match status" value="1"/>
</dbReference>
<keyword evidence="1" id="KW-0732">Signal</keyword>
<dbReference type="InterPro" id="IPR048020">
    <property type="entry name" value="Transpos_IS3"/>
</dbReference>
<feature type="signal peptide" evidence="1">
    <location>
        <begin position="1"/>
        <end position="23"/>
    </location>
</feature>
<dbReference type="AlphaFoldDB" id="A0A4U8YP66"/>
<name>A0A4U8YP66_9BACT</name>
<dbReference type="Pfam" id="PF06863">
    <property type="entry name" value="DUF1254"/>
    <property type="match status" value="1"/>
</dbReference>
<dbReference type="Proteomes" id="UP000507962">
    <property type="component" value="Unassembled WGS sequence"/>
</dbReference>
<dbReference type="Pfam" id="PF00665">
    <property type="entry name" value="rve"/>
    <property type="match status" value="1"/>
</dbReference>
<feature type="chain" id="PRO_5020327448" evidence="1">
    <location>
        <begin position="24"/>
        <end position="372"/>
    </location>
</feature>
<evidence type="ECO:0000313" key="4">
    <source>
        <dbReference type="Proteomes" id="UP000507962"/>
    </source>
</evidence>
<dbReference type="Pfam" id="PF13333">
    <property type="entry name" value="rve_2"/>
    <property type="match status" value="1"/>
</dbReference>
<gene>
    <name evidence="3" type="ORF">MSL71_26560</name>
</gene>
<dbReference type="InterPro" id="IPR010679">
    <property type="entry name" value="DUF1254"/>
</dbReference>
<sequence length="372" mass="42009">MKKTTVMVVALLMVTVVGSISWAETLPPEKTFDQTDGVLARARAVEDIEYKIMVQRATQGAIYYMPAVVMVDFVRAIRRDLGGDLNDVAYLNAPLGSDDGFLTANDVTAYAWASLSSKRGPIIVEVPPATDKVSYFGSILNAWSQPIEDVGPAGRDKGKGGKYLLLPPGYDGEKSKADLEKDGYFVYATDTYEYGFSFRPRLYNKATDKDAGDYAKRVKIYYLSEAANPPPTVMDLYSRQIVGWNIGARMTKRLVLDALDMAWWRRQPAPGLLHHSDRGSQYACKKYQERLDKYQMTCSMSRKGNCWDNAPVERFFRSLKSERLSFCRFETRDQARLEVLDYIAWYNSSRLHSTLGYVSPMEFEAEPLKIAA</sequence>
<dbReference type="InterPro" id="IPR012337">
    <property type="entry name" value="RNaseH-like_sf"/>
</dbReference>
<dbReference type="Gene3D" id="2.60.40.1610">
    <property type="entry name" value="Domain of unknown function DUF1254"/>
    <property type="match status" value="1"/>
</dbReference>
<proteinExistence type="predicted"/>